<organism evidence="1 2">
    <name type="scientific">Aquamicrobium soli</name>
    <dbReference type="NCBI Taxonomy" id="1811518"/>
    <lineage>
        <taxon>Bacteria</taxon>
        <taxon>Pseudomonadati</taxon>
        <taxon>Pseudomonadota</taxon>
        <taxon>Alphaproteobacteria</taxon>
        <taxon>Hyphomicrobiales</taxon>
        <taxon>Phyllobacteriaceae</taxon>
        <taxon>Aquamicrobium</taxon>
    </lineage>
</organism>
<gene>
    <name evidence="1" type="ORF">ACFOHJ_03935</name>
</gene>
<protein>
    <recommendedName>
        <fullName evidence="3">Polysaccharide pyruvyl transferase domain-containing protein</fullName>
    </recommendedName>
</protein>
<sequence>MYSVDLAAKNLFSQLGVPHTFFLAQPRKKRGARYLPMLNWQQMRFGVLKHRMLHSIRELEGFSHIVYWGDFLNNPRFGAEDFSPTDVANGYSKNTKEAFERWSEIFALKGGKPSARVIAAGGNFQHAFNQDEAAILGSFLHSADFVAPRDPFSFENIAPLMTSSATLIQGMDCAFLLPSNASCKRAENYFCYEFGRSSLPGTENLVRSVEAATGLTGIRLPHWLSLKAGSAHAVFEKQRKTLSSAQFILTDIYHLSVNGISSGVPVYCLGRAHDAQVGTLGDFKKKTLFSMLGLSNYYFEMGDKIDSYRSVVKTIEHRSRHSEPEWGDSQKRIVSMKEDFRSALFSSI</sequence>
<evidence type="ECO:0000313" key="1">
    <source>
        <dbReference type="EMBL" id="MFC3205351.1"/>
    </source>
</evidence>
<accession>A0ABV7K5S4</accession>
<dbReference type="RefSeq" id="WP_378218748.1">
    <property type="nucleotide sequence ID" value="NZ_JBHRTK010000004.1"/>
</dbReference>
<evidence type="ECO:0000313" key="2">
    <source>
        <dbReference type="Proteomes" id="UP001595583"/>
    </source>
</evidence>
<evidence type="ECO:0008006" key="3">
    <source>
        <dbReference type="Google" id="ProtNLM"/>
    </source>
</evidence>
<dbReference type="Proteomes" id="UP001595583">
    <property type="component" value="Unassembled WGS sequence"/>
</dbReference>
<dbReference type="EMBL" id="JBHRTK010000004">
    <property type="protein sequence ID" value="MFC3205351.1"/>
    <property type="molecule type" value="Genomic_DNA"/>
</dbReference>
<name>A0ABV7K5S4_9HYPH</name>
<proteinExistence type="predicted"/>
<comment type="caution">
    <text evidence="1">The sequence shown here is derived from an EMBL/GenBank/DDBJ whole genome shotgun (WGS) entry which is preliminary data.</text>
</comment>
<reference evidence="2" key="1">
    <citation type="journal article" date="2019" name="Int. J. Syst. Evol. Microbiol.">
        <title>The Global Catalogue of Microorganisms (GCM) 10K type strain sequencing project: providing services to taxonomists for standard genome sequencing and annotation.</title>
        <authorList>
            <consortium name="The Broad Institute Genomics Platform"/>
            <consortium name="The Broad Institute Genome Sequencing Center for Infectious Disease"/>
            <person name="Wu L."/>
            <person name="Ma J."/>
        </authorList>
    </citation>
    <scope>NUCLEOTIDE SEQUENCE [LARGE SCALE GENOMIC DNA]</scope>
    <source>
        <strain evidence="2">KCTC 52165</strain>
    </source>
</reference>
<keyword evidence="2" id="KW-1185">Reference proteome</keyword>